<name>A0A2P6PG73_ROSCH</name>
<dbReference type="PANTHER" id="PTHR12111:SF1">
    <property type="entry name" value="SPLICING FACTOR YJU2"/>
    <property type="match status" value="1"/>
</dbReference>
<reference evidence="1 2" key="1">
    <citation type="journal article" date="2018" name="Nat. Genet.">
        <title>The Rosa genome provides new insights in the design of modern roses.</title>
        <authorList>
            <person name="Bendahmane M."/>
        </authorList>
    </citation>
    <scope>NUCLEOTIDE SEQUENCE [LARGE SCALE GENOMIC DNA]</scope>
    <source>
        <strain evidence="2">cv. Old Blush</strain>
    </source>
</reference>
<dbReference type="AlphaFoldDB" id="A0A2P6PG73"/>
<accession>A0A2P6PG73</accession>
<dbReference type="InterPro" id="IPR007590">
    <property type="entry name" value="Saf4/Yju2"/>
</dbReference>
<evidence type="ECO:0000313" key="2">
    <source>
        <dbReference type="Proteomes" id="UP000238479"/>
    </source>
</evidence>
<dbReference type="Pfam" id="PF04502">
    <property type="entry name" value="Saf4_Yju2"/>
    <property type="match status" value="1"/>
</dbReference>
<protein>
    <submittedName>
        <fullName evidence="1">Putative CWC16 protein</fullName>
    </submittedName>
</protein>
<dbReference type="GO" id="GO:0000398">
    <property type="term" value="P:mRNA splicing, via spliceosome"/>
    <property type="evidence" value="ECO:0007669"/>
    <property type="project" value="InterPro"/>
</dbReference>
<comment type="caution">
    <text evidence="1">The sequence shown here is derived from an EMBL/GenBank/DDBJ whole genome shotgun (WGS) entry which is preliminary data.</text>
</comment>
<dbReference type="PANTHER" id="PTHR12111">
    <property type="entry name" value="SPLICING FACTOR YJU2"/>
    <property type="match status" value="1"/>
</dbReference>
<dbReference type="Proteomes" id="UP000238479">
    <property type="component" value="Chromosome 7"/>
</dbReference>
<sequence length="131" mass="15263">MSKRFGNLLIGKTYSLTVLRRRIYLFREGERSMILPVSIHCNTCANRMPQGTNLNYVRRRSLSKTSLGAPIVTFFFNCTKCRALIRMKEDPENSGYVVEDGATEVLEHENQNTFERFVMKMVWILKHLTLI</sequence>
<dbReference type="GO" id="GO:0071006">
    <property type="term" value="C:U2-type catalytic step 1 spliceosome"/>
    <property type="evidence" value="ECO:0007669"/>
    <property type="project" value="TreeGrafter"/>
</dbReference>
<keyword evidence="2" id="KW-1185">Reference proteome</keyword>
<proteinExistence type="predicted"/>
<dbReference type="STRING" id="74649.A0A2P6PG73"/>
<evidence type="ECO:0000313" key="1">
    <source>
        <dbReference type="EMBL" id="PRQ20919.1"/>
    </source>
</evidence>
<organism evidence="1 2">
    <name type="scientific">Rosa chinensis</name>
    <name type="common">China rose</name>
    <dbReference type="NCBI Taxonomy" id="74649"/>
    <lineage>
        <taxon>Eukaryota</taxon>
        <taxon>Viridiplantae</taxon>
        <taxon>Streptophyta</taxon>
        <taxon>Embryophyta</taxon>
        <taxon>Tracheophyta</taxon>
        <taxon>Spermatophyta</taxon>
        <taxon>Magnoliopsida</taxon>
        <taxon>eudicotyledons</taxon>
        <taxon>Gunneridae</taxon>
        <taxon>Pentapetalae</taxon>
        <taxon>rosids</taxon>
        <taxon>fabids</taxon>
        <taxon>Rosales</taxon>
        <taxon>Rosaceae</taxon>
        <taxon>Rosoideae</taxon>
        <taxon>Rosoideae incertae sedis</taxon>
        <taxon>Rosa</taxon>
    </lineage>
</organism>
<dbReference type="Gramene" id="PRQ20919">
    <property type="protein sequence ID" value="PRQ20919"/>
    <property type="gene ID" value="RchiOBHm_Chr7g0233381"/>
</dbReference>
<dbReference type="EMBL" id="PDCK01000045">
    <property type="protein sequence ID" value="PRQ20919.1"/>
    <property type="molecule type" value="Genomic_DNA"/>
</dbReference>
<gene>
    <name evidence="1" type="ORF">RchiOBHm_Chr7g0233381</name>
</gene>